<gene>
    <name evidence="6" type="ORF">DYL61_03515</name>
</gene>
<evidence type="ECO:0000256" key="2">
    <source>
        <dbReference type="ARBA" id="ARBA00009570"/>
    </source>
</evidence>
<accession>A0A4Z0BAJ6</accession>
<dbReference type="InterPro" id="IPR000391">
    <property type="entry name" value="Rng_hydr_dOase-bsu"/>
</dbReference>
<comment type="pathway">
    <text evidence="1">Aromatic compound metabolism.</text>
</comment>
<keyword evidence="5" id="KW-0560">Oxidoreductase</keyword>
<evidence type="ECO:0000256" key="4">
    <source>
        <dbReference type="ARBA" id="ARBA00022964"/>
    </source>
</evidence>
<protein>
    <submittedName>
        <fullName evidence="6">Aromatic-ring-hydroxylating dioxygenase subunit beta</fullName>
    </submittedName>
</protein>
<dbReference type="AlphaFoldDB" id="A0A4Z0BAJ6"/>
<proteinExistence type="inferred from homology"/>
<dbReference type="GO" id="GO:0019380">
    <property type="term" value="P:3-phenylpropionate catabolic process"/>
    <property type="evidence" value="ECO:0007669"/>
    <property type="project" value="TreeGrafter"/>
</dbReference>
<evidence type="ECO:0000256" key="1">
    <source>
        <dbReference type="ARBA" id="ARBA00005211"/>
    </source>
</evidence>
<comment type="caution">
    <text evidence="6">The sequence shown here is derived from an EMBL/GenBank/DDBJ whole genome shotgun (WGS) entry which is preliminary data.</text>
</comment>
<dbReference type="PANTHER" id="PTHR41534:SF2">
    <property type="entry name" value="3-PHENYLPROPIONATE_CINNAMIC ACID DIOXYGENASE SUBUNIT BETA"/>
    <property type="match status" value="1"/>
</dbReference>
<dbReference type="PANTHER" id="PTHR41534">
    <property type="entry name" value="BLR3401 PROTEIN"/>
    <property type="match status" value="1"/>
</dbReference>
<keyword evidence="7" id="KW-1185">Reference proteome</keyword>
<dbReference type="Pfam" id="PF00866">
    <property type="entry name" value="Ring_hydroxyl_B"/>
    <property type="match status" value="1"/>
</dbReference>
<name>A0A4Z0BAJ6_9PSED</name>
<dbReference type="InterPro" id="IPR032710">
    <property type="entry name" value="NTF2-like_dom_sf"/>
</dbReference>
<organism evidence="6 7">
    <name type="scientific">Pseudomonas nabeulensis</name>
    <dbReference type="NCBI Taxonomy" id="2293833"/>
    <lineage>
        <taxon>Bacteria</taxon>
        <taxon>Pseudomonadati</taxon>
        <taxon>Pseudomonadota</taxon>
        <taxon>Gammaproteobacteria</taxon>
        <taxon>Pseudomonadales</taxon>
        <taxon>Pseudomonadaceae</taxon>
        <taxon>Pseudomonas</taxon>
    </lineage>
</organism>
<dbReference type="EMBL" id="QUZT01000004">
    <property type="protein sequence ID" value="TFY95354.1"/>
    <property type="molecule type" value="Genomic_DNA"/>
</dbReference>
<keyword evidence="3" id="KW-0058">Aromatic hydrocarbons catabolism</keyword>
<reference evidence="6 7" key="1">
    <citation type="journal article" date="2019" name="Syst. Appl. Microbiol.">
        <title>New species of pathogenic Pseudomonas isolated from citrus in Tunisia: Proposal of Pseudomonas kairouanensis sp. nov. and Pseudomonas nabeulensis sp. nov.</title>
        <authorList>
            <person name="Oueslati M."/>
            <person name="Mulet M."/>
            <person name="Gomila M."/>
            <person name="Berge O."/>
            <person name="Hajlaoui M.R."/>
            <person name="Lalucat J."/>
            <person name="Sadfi-Zouaoui N."/>
            <person name="Garcia-Valdes E."/>
        </authorList>
    </citation>
    <scope>NUCLEOTIDE SEQUENCE [LARGE SCALE GENOMIC DNA]</scope>
    <source>
        <strain evidence="6 7">E10B</strain>
    </source>
</reference>
<dbReference type="CDD" id="cd00667">
    <property type="entry name" value="ring_hydroxylating_dioxygenases_beta"/>
    <property type="match status" value="1"/>
</dbReference>
<evidence type="ECO:0000256" key="3">
    <source>
        <dbReference type="ARBA" id="ARBA00022797"/>
    </source>
</evidence>
<evidence type="ECO:0000313" key="6">
    <source>
        <dbReference type="EMBL" id="TFY95354.1"/>
    </source>
</evidence>
<dbReference type="OrthoDB" id="7062869at2"/>
<dbReference type="SUPFAM" id="SSF54427">
    <property type="entry name" value="NTF2-like"/>
    <property type="match status" value="1"/>
</dbReference>
<dbReference type="RefSeq" id="WP_135307225.1">
    <property type="nucleotide sequence ID" value="NZ_QUZT01000004.1"/>
</dbReference>
<dbReference type="Gene3D" id="3.10.450.50">
    <property type="match status" value="1"/>
</dbReference>
<sequence length="162" mass="18945">MTNSITRSDIEDFFYTEADLLDSWKLKEWLALFTNDGRYLVPSADLPRDADPEKSLFYIADDWARLNERVIRLMKKTAHAEWPRSRTRHLVSNVMFERADNGEILARAAFVTFRIKGGFTDTYVGTSYYRLVKVDGQLRILEKRCQLDLENLRPHGRVSIIL</sequence>
<dbReference type="GO" id="GO:0051213">
    <property type="term" value="F:dioxygenase activity"/>
    <property type="evidence" value="ECO:0007669"/>
    <property type="project" value="UniProtKB-KW"/>
</dbReference>
<dbReference type="Proteomes" id="UP000297734">
    <property type="component" value="Unassembled WGS sequence"/>
</dbReference>
<evidence type="ECO:0000256" key="5">
    <source>
        <dbReference type="ARBA" id="ARBA00023002"/>
    </source>
</evidence>
<evidence type="ECO:0000313" key="7">
    <source>
        <dbReference type="Proteomes" id="UP000297734"/>
    </source>
</evidence>
<comment type="similarity">
    <text evidence="2">Belongs to the bacterial ring-hydroxylating dioxygenase beta subunit family.</text>
</comment>
<keyword evidence="4 6" id="KW-0223">Dioxygenase</keyword>